<dbReference type="AlphaFoldDB" id="A0A914I6F5"/>
<accession>A0A914I6F5</accession>
<comment type="subcellular location">
    <subcellularLocation>
        <location evidence="1">Secreted</location>
    </subcellularLocation>
</comment>
<proteinExistence type="predicted"/>
<dbReference type="PANTHER" id="PTHR23192">
    <property type="entry name" value="OLFACTOMEDIN-RELATED"/>
    <property type="match status" value="1"/>
</dbReference>
<evidence type="ECO:0000313" key="7">
    <source>
        <dbReference type="Proteomes" id="UP000887572"/>
    </source>
</evidence>
<evidence type="ECO:0000313" key="8">
    <source>
        <dbReference type="WBParaSite" id="Gr19_v10_g7745.t1"/>
    </source>
</evidence>
<evidence type="ECO:0000256" key="2">
    <source>
        <dbReference type="ARBA" id="ARBA00022525"/>
    </source>
</evidence>
<feature type="compositionally biased region" description="Basic residues" evidence="4">
    <location>
        <begin position="172"/>
        <end position="188"/>
    </location>
</feature>
<dbReference type="Pfam" id="PF02191">
    <property type="entry name" value="OLF"/>
    <property type="match status" value="1"/>
</dbReference>
<protein>
    <submittedName>
        <fullName evidence="8">Olfactomedin-like domain-containing protein</fullName>
    </submittedName>
</protein>
<keyword evidence="5" id="KW-1133">Transmembrane helix</keyword>
<dbReference type="PROSITE" id="PS51132">
    <property type="entry name" value="OLF"/>
    <property type="match status" value="1"/>
</dbReference>
<dbReference type="InterPro" id="IPR050605">
    <property type="entry name" value="Olfactomedin-like_domain"/>
</dbReference>
<reference evidence="8" key="1">
    <citation type="submission" date="2022-11" db="UniProtKB">
        <authorList>
            <consortium name="WormBaseParasite"/>
        </authorList>
    </citation>
    <scope>IDENTIFICATION</scope>
</reference>
<keyword evidence="5" id="KW-0812">Transmembrane</keyword>
<dbReference type="GO" id="GO:0007165">
    <property type="term" value="P:signal transduction"/>
    <property type="evidence" value="ECO:0007669"/>
    <property type="project" value="TreeGrafter"/>
</dbReference>
<keyword evidence="2" id="KW-0964">Secreted</keyword>
<feature type="region of interest" description="Disordered" evidence="4">
    <location>
        <begin position="156"/>
        <end position="189"/>
    </location>
</feature>
<dbReference type="GO" id="GO:0005615">
    <property type="term" value="C:extracellular space"/>
    <property type="evidence" value="ECO:0007669"/>
    <property type="project" value="TreeGrafter"/>
</dbReference>
<keyword evidence="5" id="KW-0472">Membrane</keyword>
<feature type="transmembrane region" description="Helical" evidence="5">
    <location>
        <begin position="41"/>
        <end position="67"/>
    </location>
</feature>
<evidence type="ECO:0000256" key="1">
    <source>
        <dbReference type="ARBA" id="ARBA00004613"/>
    </source>
</evidence>
<name>A0A914I6F5_GLORO</name>
<feature type="domain" description="Olfactomedin-like" evidence="6">
    <location>
        <begin position="192"/>
        <end position="511"/>
    </location>
</feature>
<evidence type="ECO:0000256" key="5">
    <source>
        <dbReference type="SAM" id="Phobius"/>
    </source>
</evidence>
<evidence type="ECO:0000259" key="6">
    <source>
        <dbReference type="PROSITE" id="PS51132"/>
    </source>
</evidence>
<dbReference type="InterPro" id="IPR003112">
    <property type="entry name" value="Olfac-like_dom"/>
</dbReference>
<dbReference type="PANTHER" id="PTHR23192:SF35">
    <property type="entry name" value="OLFACTOMEDIN-LIKE DOMAIN-CONTAINING PROTEIN"/>
    <property type="match status" value="1"/>
</dbReference>
<comment type="caution">
    <text evidence="3">Lacks conserved residue(s) required for the propagation of feature annotation.</text>
</comment>
<evidence type="ECO:0000256" key="4">
    <source>
        <dbReference type="SAM" id="MobiDB-lite"/>
    </source>
</evidence>
<evidence type="ECO:0000256" key="3">
    <source>
        <dbReference type="PROSITE-ProRule" id="PRU00446"/>
    </source>
</evidence>
<dbReference type="Proteomes" id="UP000887572">
    <property type="component" value="Unplaced"/>
</dbReference>
<sequence length="522" mass="58348">MSSRSPPPALLPPPVQHYANPHNFVSPAAAEDLSSMKQRPLLFLFLLGSLLLVSLSFNAFLCAELWWNDGTEQLSEGCSTFLYSNLHRPKRQIEENDGILMMEYAVNNQPSKSAEIAAEGKEEEDDMPLFVPLYTQMSQKFLNKICHEKFGRQLQNVETGEESPSDTEHNRTKQKKPLRTKGHRRKSYREKVCSPIHSLGAPRFMARRVHQRGSAMRRGGRWFLTEYDTGYTLFQFDLPTRGKNETVNAKVAKKRRHLAELDTEMADEGGVELAFPSQILTLPEPFRGSDHSVGGAKGDETFFYQLASGGRIQALHLRTGKRLSKLVYAAKHPLYGSAPTAADEGQVEFGGSPPMASSVDLEVDQSALWVLFRRPNLSSSSGRPLPHLTVLKLTPDSLKELGQWELKQIMADQMSNAFVACGQLYGVTEAQMRQSTNSDPTNSFSPSLHIVPLFDFRTGHNLSETALPITAPGWTASGRNSISNVQYDAVSDSLIAFDRGNVYTLQIQRKGINRLHQRQTEK</sequence>
<organism evidence="7 8">
    <name type="scientific">Globodera rostochiensis</name>
    <name type="common">Golden nematode worm</name>
    <name type="synonym">Heterodera rostochiensis</name>
    <dbReference type="NCBI Taxonomy" id="31243"/>
    <lineage>
        <taxon>Eukaryota</taxon>
        <taxon>Metazoa</taxon>
        <taxon>Ecdysozoa</taxon>
        <taxon>Nematoda</taxon>
        <taxon>Chromadorea</taxon>
        <taxon>Rhabditida</taxon>
        <taxon>Tylenchina</taxon>
        <taxon>Tylenchomorpha</taxon>
        <taxon>Tylenchoidea</taxon>
        <taxon>Heteroderidae</taxon>
        <taxon>Heteroderinae</taxon>
        <taxon>Globodera</taxon>
    </lineage>
</organism>
<dbReference type="WBParaSite" id="Gr19_v10_g7745.t1">
    <property type="protein sequence ID" value="Gr19_v10_g7745.t1"/>
    <property type="gene ID" value="Gr19_v10_g7745"/>
</dbReference>
<keyword evidence="7" id="KW-1185">Reference proteome</keyword>